<comment type="subcellular location">
    <subcellularLocation>
        <location evidence="4">Plastid</location>
        <location evidence="4">Chloroplast thylakoid membrane</location>
        <topology evidence="4">Single-pass membrane protein</topology>
    </subcellularLocation>
</comment>
<dbReference type="GO" id="GO:0015979">
    <property type="term" value="P:photosynthesis"/>
    <property type="evidence" value="ECO:0007669"/>
    <property type="project" value="InterPro"/>
</dbReference>
<evidence type="ECO:0000256" key="3">
    <source>
        <dbReference type="ARBA" id="ARBA00023136"/>
    </source>
</evidence>
<geneLocation type="chloroplast" evidence="5"/>
<evidence type="ECO:0000313" key="5">
    <source>
        <dbReference type="EMBL" id="AYB71474.1"/>
    </source>
</evidence>
<reference evidence="5" key="1">
    <citation type="journal article" date="2018" name="J. Eukaryot. Microbiol.">
        <title>Intrageneric Variability Between the Chloroplast Genomes of Trachelomonas grandis and Trachelomonas volvocina and Phylogenomic Analysis of Phototrophic Euglenoids.</title>
        <authorList>
            <person name="Dabbagh N."/>
            <person name="Preisfeld A."/>
        </authorList>
    </citation>
    <scope>NUCLEOTIDE SEQUENCE</scope>
</reference>
<protein>
    <recommendedName>
        <fullName evidence="4">Protein PsbN</fullName>
    </recommendedName>
</protein>
<accession>A0A385ULQ6</accession>
<name>A0A385ULQ6_9EUGL</name>
<dbReference type="GO" id="GO:0009535">
    <property type="term" value="C:chloroplast thylakoid membrane"/>
    <property type="evidence" value="ECO:0007669"/>
    <property type="project" value="UniProtKB-SubCell"/>
</dbReference>
<keyword evidence="3 4" id="KW-0472">Membrane</keyword>
<comment type="caution">
    <text evidence="4">Originally thought to be a component of PSII; based on experiments in Synechocystis, N.tabacum and barley, and its absence from PSII in T.elongatus and T.vulcanus, this is probably not true.</text>
</comment>
<keyword evidence="5" id="KW-0934">Plastid</keyword>
<evidence type="ECO:0000256" key="4">
    <source>
        <dbReference type="HAMAP-Rule" id="MF_00293"/>
    </source>
</evidence>
<keyword evidence="1 4" id="KW-0812">Transmembrane</keyword>
<keyword evidence="4" id="KW-0793">Thylakoid</keyword>
<keyword evidence="5" id="KW-0150">Chloroplast</keyword>
<proteinExistence type="inferred from homology"/>
<dbReference type="HAMAP" id="MF_00293">
    <property type="entry name" value="PSII_PsbN"/>
    <property type="match status" value="1"/>
</dbReference>
<sequence length="44" mass="5134">MKITSYFFNILITSLIISMTLHSIYTGFGPEAKKLRDPFQEHED</sequence>
<keyword evidence="2 4" id="KW-1133">Transmembrane helix</keyword>
<gene>
    <name evidence="4 5" type="primary">psbN</name>
</gene>
<evidence type="ECO:0000256" key="2">
    <source>
        <dbReference type="ARBA" id="ARBA00022989"/>
    </source>
</evidence>
<dbReference type="EMBL" id="MH285877">
    <property type="protein sequence ID" value="AYB71474.1"/>
    <property type="molecule type" value="Genomic_DNA"/>
</dbReference>
<comment type="similarity">
    <text evidence="4">Belongs to the PsbN family.</text>
</comment>
<evidence type="ECO:0000256" key="1">
    <source>
        <dbReference type="ARBA" id="ARBA00022692"/>
    </source>
</evidence>
<dbReference type="AlphaFoldDB" id="A0A385ULQ6"/>
<dbReference type="Pfam" id="PF02468">
    <property type="entry name" value="PsbN"/>
    <property type="match status" value="1"/>
</dbReference>
<comment type="function">
    <text evidence="4">May play a role in photosystem I and II biogenesis.</text>
</comment>
<feature type="transmembrane region" description="Helical" evidence="4">
    <location>
        <begin position="6"/>
        <end position="28"/>
    </location>
</feature>
<dbReference type="InterPro" id="IPR003398">
    <property type="entry name" value="PSII_PsbN"/>
</dbReference>
<organism evidence="5">
    <name type="scientific">Trachelomonas grandis</name>
    <dbReference type="NCBI Taxonomy" id="215769"/>
    <lineage>
        <taxon>Eukaryota</taxon>
        <taxon>Discoba</taxon>
        <taxon>Euglenozoa</taxon>
        <taxon>Euglenida</taxon>
        <taxon>Spirocuta</taxon>
        <taxon>Euglenophyceae</taxon>
        <taxon>Euglenales</taxon>
        <taxon>Euglenaceae</taxon>
        <taxon>Trachelomonas</taxon>
    </lineage>
</organism>